<accession>A0A8H5G2T0</accession>
<feature type="compositionally biased region" description="Polar residues" evidence="1">
    <location>
        <begin position="14"/>
        <end position="24"/>
    </location>
</feature>
<dbReference type="EMBL" id="JAACJO010000006">
    <property type="protein sequence ID" value="KAF5357196.1"/>
    <property type="molecule type" value="Genomic_DNA"/>
</dbReference>
<organism evidence="2 3">
    <name type="scientific">Leucocoprinus leucothites</name>
    <dbReference type="NCBI Taxonomy" id="201217"/>
    <lineage>
        <taxon>Eukaryota</taxon>
        <taxon>Fungi</taxon>
        <taxon>Dikarya</taxon>
        <taxon>Basidiomycota</taxon>
        <taxon>Agaricomycotina</taxon>
        <taxon>Agaricomycetes</taxon>
        <taxon>Agaricomycetidae</taxon>
        <taxon>Agaricales</taxon>
        <taxon>Agaricineae</taxon>
        <taxon>Agaricaceae</taxon>
        <taxon>Leucocoprinus</taxon>
    </lineage>
</organism>
<dbReference type="PANTHER" id="PTHR28106:SF1">
    <property type="entry name" value="MITOCHONDRIAL ATPASE COMPLEX SUBUNIT ATP10"/>
    <property type="match status" value="1"/>
</dbReference>
<feature type="compositionally biased region" description="Polar residues" evidence="1">
    <location>
        <begin position="309"/>
        <end position="324"/>
    </location>
</feature>
<dbReference type="OrthoDB" id="17089at2759"/>
<dbReference type="InterPro" id="IPR007849">
    <property type="entry name" value="ATP10"/>
</dbReference>
<dbReference type="GO" id="GO:0033615">
    <property type="term" value="P:mitochondrial proton-transporting ATP synthase complex assembly"/>
    <property type="evidence" value="ECO:0007669"/>
    <property type="project" value="TreeGrafter"/>
</dbReference>
<gene>
    <name evidence="2" type="ORF">D9756_006596</name>
</gene>
<feature type="region of interest" description="Disordered" evidence="1">
    <location>
        <begin position="304"/>
        <end position="324"/>
    </location>
</feature>
<evidence type="ECO:0000313" key="2">
    <source>
        <dbReference type="EMBL" id="KAF5357196.1"/>
    </source>
</evidence>
<dbReference type="Proteomes" id="UP000559027">
    <property type="component" value="Unassembled WGS sequence"/>
</dbReference>
<evidence type="ECO:0000313" key="3">
    <source>
        <dbReference type="Proteomes" id="UP000559027"/>
    </source>
</evidence>
<reference evidence="2 3" key="1">
    <citation type="journal article" date="2020" name="ISME J.">
        <title>Uncovering the hidden diversity of litter-decomposition mechanisms in mushroom-forming fungi.</title>
        <authorList>
            <person name="Floudas D."/>
            <person name="Bentzer J."/>
            <person name="Ahren D."/>
            <person name="Johansson T."/>
            <person name="Persson P."/>
            <person name="Tunlid A."/>
        </authorList>
    </citation>
    <scope>NUCLEOTIDE SEQUENCE [LARGE SCALE GENOMIC DNA]</scope>
    <source>
        <strain evidence="2 3">CBS 146.42</strain>
    </source>
</reference>
<name>A0A8H5G2T0_9AGAR</name>
<dbReference type="AlphaFoldDB" id="A0A8H5G2T0"/>
<dbReference type="GO" id="GO:0005743">
    <property type="term" value="C:mitochondrial inner membrane"/>
    <property type="evidence" value="ECO:0007669"/>
    <property type="project" value="TreeGrafter"/>
</dbReference>
<dbReference type="Pfam" id="PF05176">
    <property type="entry name" value="ATP-synt_10"/>
    <property type="match status" value="1"/>
</dbReference>
<evidence type="ECO:0000256" key="1">
    <source>
        <dbReference type="SAM" id="MobiDB-lite"/>
    </source>
</evidence>
<keyword evidence="3" id="KW-1185">Reference proteome</keyword>
<dbReference type="PANTHER" id="PTHR28106">
    <property type="entry name" value="MITOCHONDRIAL ATPASE COMPLEX SUBUNIT ATP10"/>
    <property type="match status" value="1"/>
</dbReference>
<protein>
    <submittedName>
        <fullName evidence="2">Uncharacterized protein</fullName>
    </submittedName>
</protein>
<feature type="region of interest" description="Disordered" evidence="1">
    <location>
        <begin position="14"/>
        <end position="56"/>
    </location>
</feature>
<sequence length="324" mass="35867">MSLLSAAPLTRSFASSPHLRNSSKPAADPLATIDGPDATPKDALPPLSRPLGVRERPTTLIKSTKERLKDLMDTDVRMAQRRHLFVVIALLFECTLTVVARIKEASVGYFHDLNMTRKHGGKTWIAPKVLIREDKALYLPNIAGKTLENGAVRNSTEMCFGKVTVLAMLSTRVSEASLDLRLASHSINAKGFVDPTHSRYASNPLYQYVQVNLQENILKSFLVNIFLSSLRKVIPKELHPTYLVSTQNMEYVRDALGMTNSRVGYVYLIDENLKIRWGGCADATDEEALSLESCTGVLLKRLERKKPSQGDTSTVSEPTPAQST</sequence>
<comment type="caution">
    <text evidence="2">The sequence shown here is derived from an EMBL/GenBank/DDBJ whole genome shotgun (WGS) entry which is preliminary data.</text>
</comment>
<proteinExistence type="predicted"/>